<dbReference type="KEGG" id="bvc:CEP68_16345"/>
<evidence type="ECO:0000313" key="3">
    <source>
        <dbReference type="Proteomes" id="UP000197050"/>
    </source>
</evidence>
<dbReference type="EMBL" id="CP022048">
    <property type="protein sequence ID" value="ASE40930.1"/>
    <property type="molecule type" value="Genomic_DNA"/>
</dbReference>
<sequence>MNASPVVSKYLPAIVVGFLVAFVISGGLAFLFSSAGVDAGYLPMMVGAFLGVFTAYIMANLAGTKLGKAATAEQKQAALAFRPQFHDQALLIVYREGFVGKAAGMDLSVDDKFVAQLKSPRFTAISVSPGGHQVSMAFGGLAGKQSKPTVEGFIAAPGDVIAFRATMQMGMMKNSIVVERITTDQDLVRRLTPMIMIAPEA</sequence>
<keyword evidence="1" id="KW-1133">Transmembrane helix</keyword>
<name>A0A1Z3UCL9_BREVE</name>
<organism evidence="2 3">
    <name type="scientific">Brevundimonas vesicularis</name>
    <name type="common">Pseudomonas vesicularis</name>
    <dbReference type="NCBI Taxonomy" id="41276"/>
    <lineage>
        <taxon>Bacteria</taxon>
        <taxon>Pseudomonadati</taxon>
        <taxon>Pseudomonadota</taxon>
        <taxon>Alphaproteobacteria</taxon>
        <taxon>Caulobacterales</taxon>
        <taxon>Caulobacteraceae</taxon>
        <taxon>Brevundimonas</taxon>
    </lineage>
</organism>
<accession>A0A1Z3UCL9</accession>
<feature type="transmembrane region" description="Helical" evidence="1">
    <location>
        <begin position="39"/>
        <end position="59"/>
    </location>
</feature>
<evidence type="ECO:0008006" key="4">
    <source>
        <dbReference type="Google" id="ProtNLM"/>
    </source>
</evidence>
<evidence type="ECO:0000256" key="1">
    <source>
        <dbReference type="SAM" id="Phobius"/>
    </source>
</evidence>
<keyword evidence="1" id="KW-0472">Membrane</keyword>
<keyword evidence="1" id="KW-0812">Transmembrane</keyword>
<dbReference type="AlphaFoldDB" id="A0A1Z3UCL9"/>
<protein>
    <recommendedName>
        <fullName evidence="4">DUF2846 domain-containing protein</fullName>
    </recommendedName>
</protein>
<evidence type="ECO:0000313" key="2">
    <source>
        <dbReference type="EMBL" id="ASE40930.1"/>
    </source>
</evidence>
<feature type="transmembrane region" description="Helical" evidence="1">
    <location>
        <begin position="12"/>
        <end position="33"/>
    </location>
</feature>
<gene>
    <name evidence="2" type="ORF">CEP68_16345</name>
</gene>
<reference evidence="3" key="1">
    <citation type="submission" date="2017-06" db="EMBL/GenBank/DDBJ databases">
        <title>FDA dAtabase for Regulatory Grade micrObial Sequences (FDA-ARGOS): Supporting development and validation of Infectious Disease Dx tests.</title>
        <authorList>
            <person name="Minogue T."/>
            <person name="Wolcott M."/>
            <person name="Wasieloski L."/>
            <person name="Aguilar W."/>
            <person name="Moore D."/>
            <person name="Tallon L."/>
            <person name="Sadzewicz L."/>
            <person name="Sengamalay N."/>
            <person name="Ott S."/>
            <person name="Godinez A."/>
            <person name="Nagaraj S."/>
            <person name="Nadendla S."/>
            <person name="Geyer C."/>
            <person name="Sichtig H."/>
        </authorList>
    </citation>
    <scope>NUCLEOTIDE SEQUENCE [LARGE SCALE GENOMIC DNA]</scope>
    <source>
        <strain evidence="3">FDAARGOS_289</strain>
    </source>
</reference>
<proteinExistence type="predicted"/>
<dbReference type="Proteomes" id="UP000197050">
    <property type="component" value="Chromosome"/>
</dbReference>